<comment type="cofactor">
    <cofactor evidence="6">
        <name>Co(2+)</name>
        <dbReference type="ChEBI" id="CHEBI:48828"/>
    </cofactor>
    <cofactor evidence="6">
        <name>Zn(2+)</name>
        <dbReference type="ChEBI" id="CHEBI:29105"/>
    </cofactor>
    <cofactor evidence="6">
        <name>Mn(2+)</name>
        <dbReference type="ChEBI" id="CHEBI:29035"/>
    </cofactor>
    <cofactor evidence="6">
        <name>Fe(2+)</name>
        <dbReference type="ChEBI" id="CHEBI:29033"/>
    </cofactor>
    <text evidence="6">Binds 2 divalent metal cations per subunit. Has a high-affinity and a low affinity metal-binding site. The true nature of the physiological cofactor is under debate. The enzyme is active with cobalt, zinc, manganese or divalent iron ions. Most likely, methionine aminopeptidases function as mononuclear Fe(2+)-metalloproteases under physiological conditions, and the catalytically relevant metal-binding site has been assigned to the histidine-containing high-affinity site.</text>
</comment>
<reference evidence="9 10" key="1">
    <citation type="submission" date="2020-05" db="EMBL/GenBank/DDBJ databases">
        <title>Aquirufa sp. strain 15G-AUS-rot a new Aquirufa species.</title>
        <authorList>
            <person name="Pitt A."/>
            <person name="Hahn M.W."/>
        </authorList>
    </citation>
    <scope>NUCLEOTIDE SEQUENCE [LARGE SCALE GENOMIC DNA]</scope>
    <source>
        <strain evidence="9 10">15G-AUS-rot</strain>
    </source>
</reference>
<dbReference type="InterPro" id="IPR000994">
    <property type="entry name" value="Pept_M24"/>
</dbReference>
<dbReference type="InterPro" id="IPR036005">
    <property type="entry name" value="Creatinase/aminopeptidase-like"/>
</dbReference>
<evidence type="ECO:0000256" key="2">
    <source>
        <dbReference type="ARBA" id="ARBA00022438"/>
    </source>
</evidence>
<dbReference type="PRINTS" id="PR00599">
    <property type="entry name" value="MAPEPTIDASE"/>
</dbReference>
<keyword evidence="5 6" id="KW-0378">Hydrolase</keyword>
<keyword evidence="4 6" id="KW-0479">Metal-binding</keyword>
<proteinExistence type="inferred from homology"/>
<dbReference type="GO" id="GO:0004239">
    <property type="term" value="F:initiator methionyl aminopeptidase activity"/>
    <property type="evidence" value="ECO:0007669"/>
    <property type="project" value="UniProtKB-UniRule"/>
</dbReference>
<feature type="binding site" evidence="6">
    <location>
        <position position="80"/>
    </location>
    <ligand>
        <name>substrate</name>
    </ligand>
</feature>
<evidence type="ECO:0000256" key="6">
    <source>
        <dbReference type="HAMAP-Rule" id="MF_01974"/>
    </source>
</evidence>
<feature type="binding site" evidence="6">
    <location>
        <position position="183"/>
    </location>
    <ligand>
        <name>substrate</name>
    </ligand>
</feature>
<feature type="binding site" evidence="6">
    <location>
        <position position="240"/>
    </location>
    <ligand>
        <name>a divalent metal cation</name>
        <dbReference type="ChEBI" id="CHEBI:60240"/>
        <label>2</label>
        <note>catalytic</note>
    </ligand>
</feature>
<comment type="similarity">
    <text evidence="6">Belongs to the peptidase M24A family. Methionine aminopeptidase type 1 subfamily.</text>
</comment>
<dbReference type="KEGG" id="aqg:HRU87_00845"/>
<keyword evidence="3 6" id="KW-0645">Protease</keyword>
<dbReference type="GO" id="GO:0070006">
    <property type="term" value="F:metalloaminopeptidase activity"/>
    <property type="evidence" value="ECO:0007669"/>
    <property type="project" value="UniProtKB-UniRule"/>
</dbReference>
<feature type="binding site" evidence="6">
    <location>
        <position position="108"/>
    </location>
    <ligand>
        <name>a divalent metal cation</name>
        <dbReference type="ChEBI" id="CHEBI:60240"/>
        <label>1</label>
    </ligand>
</feature>
<evidence type="ECO:0000256" key="1">
    <source>
        <dbReference type="ARBA" id="ARBA00002521"/>
    </source>
</evidence>
<dbReference type="GO" id="GO:0006508">
    <property type="term" value="P:proteolysis"/>
    <property type="evidence" value="ECO:0007669"/>
    <property type="project" value="UniProtKB-KW"/>
</dbReference>
<gene>
    <name evidence="6 9" type="primary">map</name>
    <name evidence="9" type="ORF">HRU87_00845</name>
</gene>
<dbReference type="Pfam" id="PF00557">
    <property type="entry name" value="Peptidase_M24"/>
    <property type="match status" value="1"/>
</dbReference>
<dbReference type="PANTHER" id="PTHR43330">
    <property type="entry name" value="METHIONINE AMINOPEPTIDASE"/>
    <property type="match status" value="1"/>
</dbReference>
<dbReference type="NCBIfam" id="TIGR00500">
    <property type="entry name" value="met_pdase_I"/>
    <property type="match status" value="1"/>
</dbReference>
<comment type="catalytic activity">
    <reaction evidence="6 7">
        <text>Release of N-terminal amino acids, preferentially methionine, from peptides and arylamides.</text>
        <dbReference type="EC" id="3.4.11.18"/>
    </reaction>
</comment>
<dbReference type="EC" id="3.4.11.18" evidence="6 7"/>
<keyword evidence="10" id="KW-1185">Reference proteome</keyword>
<dbReference type="GO" id="GO:0005829">
    <property type="term" value="C:cytosol"/>
    <property type="evidence" value="ECO:0007669"/>
    <property type="project" value="TreeGrafter"/>
</dbReference>
<evidence type="ECO:0000256" key="5">
    <source>
        <dbReference type="ARBA" id="ARBA00022801"/>
    </source>
</evidence>
<dbReference type="Gene3D" id="3.90.230.10">
    <property type="entry name" value="Creatinase/methionine aminopeptidase superfamily"/>
    <property type="match status" value="1"/>
</dbReference>
<evidence type="ECO:0000313" key="10">
    <source>
        <dbReference type="Proteomes" id="UP000501003"/>
    </source>
</evidence>
<dbReference type="GO" id="GO:0046872">
    <property type="term" value="F:metal ion binding"/>
    <property type="evidence" value="ECO:0007669"/>
    <property type="project" value="UniProtKB-UniRule"/>
</dbReference>
<dbReference type="Proteomes" id="UP000501003">
    <property type="component" value="Chromosome"/>
</dbReference>
<evidence type="ECO:0000256" key="3">
    <source>
        <dbReference type="ARBA" id="ARBA00022670"/>
    </source>
</evidence>
<dbReference type="InterPro" id="IPR001714">
    <property type="entry name" value="Pept_M24_MAP"/>
</dbReference>
<comment type="subunit">
    <text evidence="6">Monomer.</text>
</comment>
<dbReference type="CDD" id="cd01086">
    <property type="entry name" value="MetAP1"/>
    <property type="match status" value="1"/>
</dbReference>
<feature type="binding site" evidence="6">
    <location>
        <position position="176"/>
    </location>
    <ligand>
        <name>a divalent metal cation</name>
        <dbReference type="ChEBI" id="CHEBI:60240"/>
        <label>2</label>
        <note>catalytic</note>
    </ligand>
</feature>
<feature type="binding site" evidence="6">
    <location>
        <position position="240"/>
    </location>
    <ligand>
        <name>a divalent metal cation</name>
        <dbReference type="ChEBI" id="CHEBI:60240"/>
        <label>1</label>
    </ligand>
</feature>
<keyword evidence="2 6" id="KW-0031">Aminopeptidase</keyword>
<feature type="binding site" evidence="6">
    <location>
        <position position="209"/>
    </location>
    <ligand>
        <name>a divalent metal cation</name>
        <dbReference type="ChEBI" id="CHEBI:60240"/>
        <label>2</label>
        <note>catalytic</note>
    </ligand>
</feature>
<dbReference type="EMBL" id="CP054056">
    <property type="protein sequence ID" value="QKJ24790.1"/>
    <property type="molecule type" value="Genomic_DNA"/>
</dbReference>
<evidence type="ECO:0000313" key="9">
    <source>
        <dbReference type="EMBL" id="QKJ24790.1"/>
    </source>
</evidence>
<protein>
    <recommendedName>
        <fullName evidence="6 7">Methionine aminopeptidase</fullName>
        <shortName evidence="6">MAP</shortName>
        <shortName evidence="6">MetAP</shortName>
        <ecNumber evidence="6 7">3.4.11.18</ecNumber>
    </recommendedName>
    <alternativeName>
        <fullName evidence="6">Peptidase M</fullName>
    </alternativeName>
</protein>
<dbReference type="RefSeq" id="WP_173493089.1">
    <property type="nucleotide sequence ID" value="NZ_CP054056.1"/>
</dbReference>
<accession>A0A7D4QAV6</accession>
<name>A0A7D4QAV6_9MICO</name>
<feature type="binding site" evidence="6">
    <location>
        <position position="108"/>
    </location>
    <ligand>
        <name>a divalent metal cation</name>
        <dbReference type="ChEBI" id="CHEBI:60240"/>
        <label>2</label>
        <note>catalytic</note>
    </ligand>
</feature>
<organism evidence="9 10">
    <name type="scientific">Aquiluna borgnonia</name>
    <dbReference type="NCBI Taxonomy" id="2499157"/>
    <lineage>
        <taxon>Bacteria</taxon>
        <taxon>Bacillati</taxon>
        <taxon>Actinomycetota</taxon>
        <taxon>Actinomycetes</taxon>
        <taxon>Micrococcales</taxon>
        <taxon>Microbacteriaceae</taxon>
        <taxon>Luna cluster</taxon>
        <taxon>Luna-1 subcluster</taxon>
        <taxon>Aquiluna</taxon>
    </lineage>
</organism>
<sequence>MRKKFELKTEDQIRKMRVAGLLTAKALENVRAAIVPGVTTLELDQIAEQTIRDGGGRPNFQLVPGYYHTICASINSEVVHGIPSNKTLQPGDLISIDCGAEVDGWNGDSAFSMVVPGGDAELAARRQLQSDVCEGSLWAGIAALAKAKRLNEVGVAIEDYIAERGSWGILEQYVGHGIGRSMHEDPAVFNYRVRDAGPKVEPGLCLAIEPMITSGKQNTSVAEDDWTVVTRDGGDGAHWEHSVAVHSKGIWVLTAPDGGVSGLARFGVTPISLD</sequence>
<evidence type="ECO:0000256" key="7">
    <source>
        <dbReference type="RuleBase" id="RU003653"/>
    </source>
</evidence>
<dbReference type="PANTHER" id="PTHR43330:SF27">
    <property type="entry name" value="METHIONINE AMINOPEPTIDASE"/>
    <property type="match status" value="1"/>
</dbReference>
<dbReference type="SUPFAM" id="SSF55920">
    <property type="entry name" value="Creatinase/aminopeptidase"/>
    <property type="match status" value="1"/>
</dbReference>
<dbReference type="PROSITE" id="PS00680">
    <property type="entry name" value="MAP_1"/>
    <property type="match status" value="1"/>
</dbReference>
<evidence type="ECO:0000256" key="4">
    <source>
        <dbReference type="ARBA" id="ARBA00022723"/>
    </source>
</evidence>
<dbReference type="AlphaFoldDB" id="A0A7D4QAV6"/>
<evidence type="ECO:0000259" key="8">
    <source>
        <dbReference type="Pfam" id="PF00557"/>
    </source>
</evidence>
<dbReference type="HAMAP" id="MF_01974">
    <property type="entry name" value="MetAP_1"/>
    <property type="match status" value="1"/>
</dbReference>
<feature type="domain" description="Peptidase M24" evidence="8">
    <location>
        <begin position="15"/>
        <end position="246"/>
    </location>
</feature>
<comment type="function">
    <text evidence="1 6">Removes the N-terminal methionine from nascent proteins. The N-terminal methionine is often cleaved when the second residue in the primary sequence is small and uncharged (Met-Ala-, Cys, Gly, Pro, Ser, Thr, or Val). Requires deformylation of the N(alpha)-formylated initiator methionine before it can be hydrolyzed.</text>
</comment>
<feature type="binding site" evidence="6">
    <location>
        <position position="97"/>
    </location>
    <ligand>
        <name>a divalent metal cation</name>
        <dbReference type="ChEBI" id="CHEBI:60240"/>
        <label>1</label>
    </ligand>
</feature>
<dbReference type="InterPro" id="IPR002467">
    <property type="entry name" value="Pept_M24A_MAP1"/>
</dbReference>